<dbReference type="AlphaFoldDB" id="A0A7W3U3J9"/>
<dbReference type="PANTHER" id="PTHR38603:SF1">
    <property type="entry name" value="CHAPERONE NAPD"/>
    <property type="match status" value="1"/>
</dbReference>
<evidence type="ECO:0000256" key="3">
    <source>
        <dbReference type="ARBA" id="ARBA00023186"/>
    </source>
</evidence>
<keyword evidence="3" id="KW-0143">Chaperone</keyword>
<dbReference type="GO" id="GO:0005737">
    <property type="term" value="C:cytoplasm"/>
    <property type="evidence" value="ECO:0007669"/>
    <property type="project" value="UniProtKB-SubCell"/>
</dbReference>
<dbReference type="InterPro" id="IPR005623">
    <property type="entry name" value="Chaperone_NapD_NO3_reduct"/>
</dbReference>
<evidence type="ECO:0000313" key="4">
    <source>
        <dbReference type="EMBL" id="MBB1088269.1"/>
    </source>
</evidence>
<evidence type="ECO:0000256" key="1">
    <source>
        <dbReference type="ARBA" id="ARBA00004496"/>
    </source>
</evidence>
<protein>
    <submittedName>
        <fullName evidence="4">Chaperone NapD</fullName>
    </submittedName>
</protein>
<accession>A0A7W3U3J9</accession>
<keyword evidence="2" id="KW-0963">Cytoplasm</keyword>
<comment type="caution">
    <text evidence="4">The sequence shown here is derived from an EMBL/GenBank/DDBJ whole genome shotgun (WGS) entry which is preliminary data.</text>
</comment>
<comment type="subcellular location">
    <subcellularLocation>
        <location evidence="1">Cytoplasm</location>
    </subcellularLocation>
</comment>
<reference evidence="4 5" key="1">
    <citation type="submission" date="2020-07" db="EMBL/GenBank/DDBJ databases">
        <authorList>
            <person name="Xu S."/>
            <person name="Li A."/>
        </authorList>
    </citation>
    <scope>NUCLEOTIDE SEQUENCE [LARGE SCALE GENOMIC DNA]</scope>
    <source>
        <strain evidence="4 5">SG-8</strain>
    </source>
</reference>
<evidence type="ECO:0000313" key="5">
    <source>
        <dbReference type="Proteomes" id="UP000552587"/>
    </source>
</evidence>
<dbReference type="EMBL" id="JACHTE010000004">
    <property type="protein sequence ID" value="MBB1088269.1"/>
    <property type="molecule type" value="Genomic_DNA"/>
</dbReference>
<organism evidence="4 5">
    <name type="scientific">Marilutibacter penaei</name>
    <dbReference type="NCBI Taxonomy" id="2759900"/>
    <lineage>
        <taxon>Bacteria</taxon>
        <taxon>Pseudomonadati</taxon>
        <taxon>Pseudomonadota</taxon>
        <taxon>Gammaproteobacteria</taxon>
        <taxon>Lysobacterales</taxon>
        <taxon>Lysobacteraceae</taxon>
        <taxon>Marilutibacter</taxon>
    </lineage>
</organism>
<name>A0A7W3U3J9_9GAMM</name>
<gene>
    <name evidence="4" type="ORF">H4F99_07160</name>
</gene>
<dbReference type="Gene3D" id="3.30.70.920">
    <property type="match status" value="1"/>
</dbReference>
<evidence type="ECO:0000256" key="2">
    <source>
        <dbReference type="ARBA" id="ARBA00022490"/>
    </source>
</evidence>
<proteinExistence type="predicted"/>
<sequence length="100" mass="10619">MADVHIASFIVQHRVEAAAALDACIDGNAELSLARRDGSRSIVLCESDDPRALMERIDQLRDVHGVLQVSLVYHHVEADDSLDQPLGQAAAPPSGPGVPA</sequence>
<dbReference type="Pfam" id="PF03927">
    <property type="entry name" value="NapD"/>
    <property type="match status" value="1"/>
</dbReference>
<dbReference type="GO" id="GO:0051224">
    <property type="term" value="P:negative regulation of protein transport"/>
    <property type="evidence" value="ECO:0007669"/>
    <property type="project" value="TreeGrafter"/>
</dbReference>
<dbReference type="PANTHER" id="PTHR38603">
    <property type="entry name" value="CHAPERONE NAPD"/>
    <property type="match status" value="1"/>
</dbReference>
<dbReference type="Proteomes" id="UP000552587">
    <property type="component" value="Unassembled WGS sequence"/>
</dbReference>
<keyword evidence="5" id="KW-1185">Reference proteome</keyword>
<dbReference type="RefSeq" id="WP_182669038.1">
    <property type="nucleotide sequence ID" value="NZ_JACHTE010000004.1"/>
</dbReference>